<accession>A0A9P6BCY7</accession>
<dbReference type="PANTHER" id="PTHR31836">
    <property type="match status" value="1"/>
</dbReference>
<dbReference type="InterPro" id="IPR009009">
    <property type="entry name" value="RlpA-like_DPBB"/>
</dbReference>
<reference evidence="3" key="1">
    <citation type="journal article" date="2020" name="Nat. Commun.">
        <title>Large-scale genome sequencing of mycorrhizal fungi provides insights into the early evolution of symbiotic traits.</title>
        <authorList>
            <person name="Miyauchi S."/>
            <person name="Kiss E."/>
            <person name="Kuo A."/>
            <person name="Drula E."/>
            <person name="Kohler A."/>
            <person name="Sanchez-Garcia M."/>
            <person name="Morin E."/>
            <person name="Andreopoulos B."/>
            <person name="Barry K.W."/>
            <person name="Bonito G."/>
            <person name="Buee M."/>
            <person name="Carver A."/>
            <person name="Chen C."/>
            <person name="Cichocki N."/>
            <person name="Clum A."/>
            <person name="Culley D."/>
            <person name="Crous P.W."/>
            <person name="Fauchery L."/>
            <person name="Girlanda M."/>
            <person name="Hayes R.D."/>
            <person name="Keri Z."/>
            <person name="LaButti K."/>
            <person name="Lipzen A."/>
            <person name="Lombard V."/>
            <person name="Magnuson J."/>
            <person name="Maillard F."/>
            <person name="Murat C."/>
            <person name="Nolan M."/>
            <person name="Ohm R.A."/>
            <person name="Pangilinan J."/>
            <person name="Pereira M.F."/>
            <person name="Perotto S."/>
            <person name="Peter M."/>
            <person name="Pfister S."/>
            <person name="Riley R."/>
            <person name="Sitrit Y."/>
            <person name="Stielow J.B."/>
            <person name="Szollosi G."/>
            <person name="Zifcakova L."/>
            <person name="Stursova M."/>
            <person name="Spatafora J.W."/>
            <person name="Tedersoo L."/>
            <person name="Vaario L.M."/>
            <person name="Yamada A."/>
            <person name="Yan M."/>
            <person name="Wang P."/>
            <person name="Xu J."/>
            <person name="Bruns T."/>
            <person name="Baldrian P."/>
            <person name="Vilgalys R."/>
            <person name="Dunand C."/>
            <person name="Henrissat B."/>
            <person name="Grigoriev I.V."/>
            <person name="Hibbett D."/>
            <person name="Nagy L.G."/>
            <person name="Martin F.M."/>
        </authorList>
    </citation>
    <scope>NUCLEOTIDE SEQUENCE</scope>
    <source>
        <strain evidence="3">UP504</strain>
    </source>
</reference>
<name>A0A9P6BCY7_9AGAM</name>
<dbReference type="AlphaFoldDB" id="A0A9P6BCY7"/>
<dbReference type="Proteomes" id="UP000886523">
    <property type="component" value="Unassembled WGS sequence"/>
</dbReference>
<dbReference type="OrthoDB" id="623670at2759"/>
<dbReference type="Gene3D" id="2.40.40.10">
    <property type="entry name" value="RlpA-like domain"/>
    <property type="match status" value="1"/>
</dbReference>
<sequence length="94" mass="9990">GLGACGKTHRDGDFIAAIDKSLFDTYPGAGPNPNKNPVCGKKVTATHKGKSVTVTVVDRCGAGCKKYDLDLSPAAFRKLAPHDAGRIPITWTWH</sequence>
<evidence type="ECO:0000256" key="1">
    <source>
        <dbReference type="ARBA" id="ARBA00022729"/>
    </source>
</evidence>
<dbReference type="EMBL" id="MU128909">
    <property type="protein sequence ID" value="KAF9521085.1"/>
    <property type="molecule type" value="Genomic_DNA"/>
</dbReference>
<feature type="domain" description="RlpA-like protein double-psi beta-barrel" evidence="2">
    <location>
        <begin position="39"/>
        <end position="90"/>
    </location>
</feature>
<comment type="caution">
    <text evidence="3">The sequence shown here is derived from an EMBL/GenBank/DDBJ whole genome shotgun (WGS) entry which is preliminary data.</text>
</comment>
<dbReference type="PANTHER" id="PTHR31836:SF28">
    <property type="entry name" value="SRCR DOMAIN-CONTAINING PROTEIN-RELATED"/>
    <property type="match status" value="1"/>
</dbReference>
<dbReference type="Pfam" id="PF03330">
    <property type="entry name" value="DPBB_1"/>
    <property type="match status" value="1"/>
</dbReference>
<dbReference type="InterPro" id="IPR036908">
    <property type="entry name" value="RlpA-like_sf"/>
</dbReference>
<proteinExistence type="predicted"/>
<keyword evidence="1" id="KW-0732">Signal</keyword>
<evidence type="ECO:0000313" key="3">
    <source>
        <dbReference type="EMBL" id="KAF9521085.1"/>
    </source>
</evidence>
<evidence type="ECO:0000313" key="4">
    <source>
        <dbReference type="Proteomes" id="UP000886523"/>
    </source>
</evidence>
<organism evidence="3 4">
    <name type="scientific">Hydnum rufescens UP504</name>
    <dbReference type="NCBI Taxonomy" id="1448309"/>
    <lineage>
        <taxon>Eukaryota</taxon>
        <taxon>Fungi</taxon>
        <taxon>Dikarya</taxon>
        <taxon>Basidiomycota</taxon>
        <taxon>Agaricomycotina</taxon>
        <taxon>Agaricomycetes</taxon>
        <taxon>Cantharellales</taxon>
        <taxon>Hydnaceae</taxon>
        <taxon>Hydnum</taxon>
    </lineage>
</organism>
<dbReference type="CDD" id="cd22191">
    <property type="entry name" value="DPBB_RlpA_EXP_N-like"/>
    <property type="match status" value="1"/>
</dbReference>
<protein>
    <recommendedName>
        <fullName evidence="2">RlpA-like protein double-psi beta-barrel domain-containing protein</fullName>
    </recommendedName>
</protein>
<feature type="non-terminal residue" evidence="3">
    <location>
        <position position="1"/>
    </location>
</feature>
<dbReference type="InterPro" id="IPR051477">
    <property type="entry name" value="Expansin_CellWall"/>
</dbReference>
<gene>
    <name evidence="3" type="ORF">BS47DRAFT_1286414</name>
</gene>
<evidence type="ECO:0000259" key="2">
    <source>
        <dbReference type="Pfam" id="PF03330"/>
    </source>
</evidence>
<dbReference type="SUPFAM" id="SSF50685">
    <property type="entry name" value="Barwin-like endoglucanases"/>
    <property type="match status" value="1"/>
</dbReference>
<keyword evidence="4" id="KW-1185">Reference proteome</keyword>